<proteinExistence type="predicted"/>
<evidence type="ECO:0000313" key="3">
    <source>
        <dbReference type="Proteomes" id="UP001595868"/>
    </source>
</evidence>
<dbReference type="Proteomes" id="UP001595868">
    <property type="component" value="Unassembled WGS sequence"/>
</dbReference>
<evidence type="ECO:0000259" key="1">
    <source>
        <dbReference type="PROSITE" id="PS51819"/>
    </source>
</evidence>
<dbReference type="PANTHER" id="PTHR36437:SF2">
    <property type="entry name" value="GLYOXALASE_BLEOMYCIN RESISTANCE PROTEIN_DIOXYGENASE"/>
    <property type="match status" value="1"/>
</dbReference>
<comment type="caution">
    <text evidence="2">The sequence shown here is derived from an EMBL/GenBank/DDBJ whole genome shotgun (WGS) entry which is preliminary data.</text>
</comment>
<sequence length="128" mass="13687">MALGAINLVTVPVTDQDRAKKFYVETLGFEEKFDYVMAAAGAGGGSRWVMLTPPNGGPDITLASWFGGDKARPGSAKLSITCDDVDATWAQLNAVGVPVHSAVEDAPWGRWFGFDDPDGNNWLVVQQS</sequence>
<dbReference type="SUPFAM" id="SSF54593">
    <property type="entry name" value="Glyoxalase/Bleomycin resistance protein/Dihydroxybiphenyl dioxygenase"/>
    <property type="match status" value="1"/>
</dbReference>
<keyword evidence="3" id="KW-1185">Reference proteome</keyword>
<evidence type="ECO:0000313" key="2">
    <source>
        <dbReference type="EMBL" id="MFC4109139.1"/>
    </source>
</evidence>
<dbReference type="Pfam" id="PF00903">
    <property type="entry name" value="Glyoxalase"/>
    <property type="match status" value="1"/>
</dbReference>
<organism evidence="2 3">
    <name type="scientific">Micromonospora zhanjiangensis</name>
    <dbReference type="NCBI Taxonomy" id="1522057"/>
    <lineage>
        <taxon>Bacteria</taxon>
        <taxon>Bacillati</taxon>
        <taxon>Actinomycetota</taxon>
        <taxon>Actinomycetes</taxon>
        <taxon>Micromonosporales</taxon>
        <taxon>Micromonosporaceae</taxon>
        <taxon>Micromonospora</taxon>
    </lineage>
</organism>
<dbReference type="Gene3D" id="3.10.180.10">
    <property type="entry name" value="2,3-Dihydroxybiphenyl 1,2-Dioxygenase, domain 1"/>
    <property type="match status" value="1"/>
</dbReference>
<accession>A0ABV8KSZ4</accession>
<dbReference type="PANTHER" id="PTHR36437">
    <property type="entry name" value="GLYOXALASE/BLEOMYCIN RESISTANCE PROTEIN/DIOXYGENASE"/>
    <property type="match status" value="1"/>
</dbReference>
<dbReference type="InterPro" id="IPR004360">
    <property type="entry name" value="Glyas_Fos-R_dOase_dom"/>
</dbReference>
<dbReference type="InterPro" id="IPR029068">
    <property type="entry name" value="Glyas_Bleomycin-R_OHBP_Dase"/>
</dbReference>
<dbReference type="InterPro" id="IPR037523">
    <property type="entry name" value="VOC_core"/>
</dbReference>
<reference evidence="3" key="1">
    <citation type="journal article" date="2019" name="Int. J. Syst. Evol. Microbiol.">
        <title>The Global Catalogue of Microorganisms (GCM) 10K type strain sequencing project: providing services to taxonomists for standard genome sequencing and annotation.</title>
        <authorList>
            <consortium name="The Broad Institute Genomics Platform"/>
            <consortium name="The Broad Institute Genome Sequencing Center for Infectious Disease"/>
            <person name="Wu L."/>
            <person name="Ma J."/>
        </authorList>
    </citation>
    <scope>NUCLEOTIDE SEQUENCE [LARGE SCALE GENOMIC DNA]</scope>
    <source>
        <strain evidence="3">2902at01</strain>
    </source>
</reference>
<protein>
    <submittedName>
        <fullName evidence="2">VOC family protein</fullName>
    </submittedName>
</protein>
<feature type="domain" description="VOC" evidence="1">
    <location>
        <begin position="5"/>
        <end position="127"/>
    </location>
</feature>
<dbReference type="EMBL" id="JBHSBN010000021">
    <property type="protein sequence ID" value="MFC4109139.1"/>
    <property type="molecule type" value="Genomic_DNA"/>
</dbReference>
<name>A0ABV8KSZ4_9ACTN</name>
<dbReference type="PROSITE" id="PS51819">
    <property type="entry name" value="VOC"/>
    <property type="match status" value="1"/>
</dbReference>
<dbReference type="RefSeq" id="WP_377550193.1">
    <property type="nucleotide sequence ID" value="NZ_JBHSBN010000021.1"/>
</dbReference>
<gene>
    <name evidence="2" type="ORF">ACFOX0_24810</name>
</gene>